<feature type="compositionally biased region" description="Pro residues" evidence="1">
    <location>
        <begin position="199"/>
        <end position="228"/>
    </location>
</feature>
<evidence type="ECO:0000313" key="2">
    <source>
        <dbReference type="EMBL" id="JAG50378.1"/>
    </source>
</evidence>
<feature type="non-terminal residue" evidence="2">
    <location>
        <position position="1"/>
    </location>
</feature>
<dbReference type="AlphaFoldDB" id="A0A0K8SAT0"/>
<feature type="region of interest" description="Disordered" evidence="1">
    <location>
        <begin position="119"/>
        <end position="232"/>
    </location>
</feature>
<proteinExistence type="predicted"/>
<feature type="compositionally biased region" description="Pro residues" evidence="1">
    <location>
        <begin position="124"/>
        <end position="151"/>
    </location>
</feature>
<evidence type="ECO:0000256" key="1">
    <source>
        <dbReference type="SAM" id="MobiDB-lite"/>
    </source>
</evidence>
<dbReference type="EMBL" id="GBRD01015448">
    <property type="protein sequence ID" value="JAG50378.1"/>
    <property type="molecule type" value="Transcribed_RNA"/>
</dbReference>
<sequence length="397" mass="39269">KILNLALLGIQNVRSSAVCSGGATGTPVVAVAQPGAVENCGMPSQPLVYDYNTTGQTGGGNGGFTPECLVPGGSGGNGGQGGFTPFVQQVPPTECVPVTNQPPASSITTQIVQQPPVMATTIITPPPPGTTPPTTPPGGNTPPGTTPPGTTPPGTTTPPGGNPPGGSTPPPPKQETQCTVTTKLDCEPVTPGTEENPPAEQPPSEQPPSTPPGGNTPPTTPPTTPNGPPAQTTVVHHVTESVPPQPRIISVVPPAPPIRVVTPPPQPMVEVPKQVVVPPTSFVPSNQPMICATPNGLVPGGSRSQIGGGSPRPSVPIGQAQPTCIAQTVPQQQQQPPAGGYVPSTTLGMTPGVPVPQSGGAPACSTPQNALSALCGSNNASSTTPYAVSNVGAACAL</sequence>
<feature type="non-terminal residue" evidence="2">
    <location>
        <position position="397"/>
    </location>
</feature>
<reference evidence="2" key="1">
    <citation type="submission" date="2014-09" db="EMBL/GenBank/DDBJ databases">
        <authorList>
            <person name="Magalhaes I.L.F."/>
            <person name="Oliveira U."/>
            <person name="Santos F.R."/>
            <person name="Vidigal T.H.D.A."/>
            <person name="Brescovit A.D."/>
            <person name="Santos A.J."/>
        </authorList>
    </citation>
    <scope>NUCLEOTIDE SEQUENCE</scope>
</reference>
<feature type="compositionally biased region" description="Pro residues" evidence="1">
    <location>
        <begin position="160"/>
        <end position="173"/>
    </location>
</feature>
<name>A0A0K8SAT0_LYGHE</name>
<protein>
    <submittedName>
        <fullName evidence="2">Uncharacterized protein</fullName>
    </submittedName>
</protein>
<organism evidence="2">
    <name type="scientific">Lygus hesperus</name>
    <name type="common">Western plant bug</name>
    <dbReference type="NCBI Taxonomy" id="30085"/>
    <lineage>
        <taxon>Eukaryota</taxon>
        <taxon>Metazoa</taxon>
        <taxon>Ecdysozoa</taxon>
        <taxon>Arthropoda</taxon>
        <taxon>Hexapoda</taxon>
        <taxon>Insecta</taxon>
        <taxon>Pterygota</taxon>
        <taxon>Neoptera</taxon>
        <taxon>Paraneoptera</taxon>
        <taxon>Hemiptera</taxon>
        <taxon>Heteroptera</taxon>
        <taxon>Panheteroptera</taxon>
        <taxon>Cimicomorpha</taxon>
        <taxon>Miridae</taxon>
        <taxon>Mirini</taxon>
        <taxon>Lygus</taxon>
    </lineage>
</organism>
<accession>A0A0K8SAT0</accession>